<evidence type="ECO:0000256" key="2">
    <source>
        <dbReference type="SAM" id="SignalP"/>
    </source>
</evidence>
<dbReference type="Proteomes" id="UP001153069">
    <property type="component" value="Unassembled WGS sequence"/>
</dbReference>
<feature type="region of interest" description="Disordered" evidence="1">
    <location>
        <begin position="29"/>
        <end position="50"/>
    </location>
</feature>
<sequence length="402" mass="45445">MSHHRWLLTILLVVVLLCSRDCQAATSGSLEEEATCPQSSSTTTTGSCTSRQDKDVMAQAADFHAFIRHMFDTIDAHAATLTKPDLRAQESLILTTWLNYFGMDPAVITQTPAPENWLETVYMHTKQLAPSLFFKVWDERARPTQEEIQVLLAIDDSAAVEAARQEHDYANVLMNYLFMEFRHRGFTMALLDTFCRVMLGPLKTVAYAIPSQQNIDLIAQYEPLIEVGAGTGYWSAILQRQNVTITPYDADPPQEEGGIYFDRTYTHVQKGTCLDVFHKDNNKNIMTNHTLLLVWPNNPDNVDNAPEFHSSRLPPVWDTACVQAFLEAGGTTVILVAEREDNIHILPSHPQNPTQPDSGLCATRALQTLLRTEFDLVHQMDIPTWYYSDDLTVWVKKTESKK</sequence>
<keyword evidence="2" id="KW-0732">Signal</keyword>
<organism evidence="3 4">
    <name type="scientific">Seminavis robusta</name>
    <dbReference type="NCBI Taxonomy" id="568900"/>
    <lineage>
        <taxon>Eukaryota</taxon>
        <taxon>Sar</taxon>
        <taxon>Stramenopiles</taxon>
        <taxon>Ochrophyta</taxon>
        <taxon>Bacillariophyta</taxon>
        <taxon>Bacillariophyceae</taxon>
        <taxon>Bacillariophycidae</taxon>
        <taxon>Naviculales</taxon>
        <taxon>Naviculaceae</taxon>
        <taxon>Seminavis</taxon>
    </lineage>
</organism>
<dbReference type="EMBL" id="CAICTM010000701">
    <property type="protein sequence ID" value="CAB9515256.1"/>
    <property type="molecule type" value="Genomic_DNA"/>
</dbReference>
<accession>A0A9N8E5U8</accession>
<evidence type="ECO:0000256" key="1">
    <source>
        <dbReference type="SAM" id="MobiDB-lite"/>
    </source>
</evidence>
<evidence type="ECO:0000313" key="4">
    <source>
        <dbReference type="Proteomes" id="UP001153069"/>
    </source>
</evidence>
<dbReference type="PANTHER" id="PTHR39290:SF6">
    <property type="entry name" value="S-ADENOSYL-L-METHIONINE-DEPENDENT METHYLTRANSFERASES SUPERFAMILY PROTEIN"/>
    <property type="match status" value="1"/>
</dbReference>
<protein>
    <submittedName>
        <fullName evidence="3">Uncharacterized protein</fullName>
    </submittedName>
</protein>
<gene>
    <name evidence="3" type="ORF">SEMRO_702_G189980.1</name>
</gene>
<evidence type="ECO:0000313" key="3">
    <source>
        <dbReference type="EMBL" id="CAB9515256.1"/>
    </source>
</evidence>
<dbReference type="AlphaFoldDB" id="A0A9N8E5U8"/>
<reference evidence="3" key="1">
    <citation type="submission" date="2020-06" db="EMBL/GenBank/DDBJ databases">
        <authorList>
            <consortium name="Plant Systems Biology data submission"/>
        </authorList>
    </citation>
    <scope>NUCLEOTIDE SEQUENCE</scope>
    <source>
        <strain evidence="3">D6</strain>
    </source>
</reference>
<feature type="compositionally biased region" description="Low complexity" evidence="1">
    <location>
        <begin position="39"/>
        <end position="50"/>
    </location>
</feature>
<feature type="chain" id="PRO_5040511617" evidence="2">
    <location>
        <begin position="25"/>
        <end position="402"/>
    </location>
</feature>
<proteinExistence type="predicted"/>
<dbReference type="OrthoDB" id="5411518at2759"/>
<name>A0A9N8E5U8_9STRA</name>
<feature type="signal peptide" evidence="2">
    <location>
        <begin position="1"/>
        <end position="24"/>
    </location>
</feature>
<comment type="caution">
    <text evidence="3">The sequence shown here is derived from an EMBL/GenBank/DDBJ whole genome shotgun (WGS) entry which is preliminary data.</text>
</comment>
<dbReference type="PANTHER" id="PTHR39290">
    <property type="entry name" value="C3H1-TYPE DOMAIN-CONTAINING PROTEIN-RELATED"/>
    <property type="match status" value="1"/>
</dbReference>
<keyword evidence="4" id="KW-1185">Reference proteome</keyword>